<dbReference type="EMBL" id="JAUEHU010000006">
    <property type="protein sequence ID" value="MDN0087302.1"/>
    <property type="molecule type" value="Genomic_DNA"/>
</dbReference>
<dbReference type="SUPFAM" id="SSF46785">
    <property type="entry name" value="Winged helix' DNA-binding domain"/>
    <property type="match status" value="1"/>
</dbReference>
<dbReference type="NCBIfam" id="NF008294">
    <property type="entry name" value="PRK11074.1"/>
    <property type="match status" value="1"/>
</dbReference>
<evidence type="ECO:0000313" key="8">
    <source>
        <dbReference type="Proteomes" id="UP001167864"/>
    </source>
</evidence>
<dbReference type="Pfam" id="PF03466">
    <property type="entry name" value="LysR_substrate"/>
    <property type="match status" value="1"/>
</dbReference>
<keyword evidence="3" id="KW-0805">Transcription regulation</keyword>
<dbReference type="PANTHER" id="PTHR30126:SF18">
    <property type="entry name" value="LYSR FAMILY TRANSCRIPTIONAL REGULATOR"/>
    <property type="match status" value="1"/>
</dbReference>
<comment type="caution">
    <text evidence="7">The sequence shown here is derived from an EMBL/GenBank/DDBJ whole genome shotgun (WGS) entry which is preliminary data.</text>
</comment>
<dbReference type="Gene3D" id="1.10.10.10">
    <property type="entry name" value="Winged helix-like DNA-binding domain superfamily/Winged helix DNA-binding domain"/>
    <property type="match status" value="1"/>
</dbReference>
<name>A0AAW7K1H9_9GAMM</name>
<dbReference type="InterPro" id="IPR036388">
    <property type="entry name" value="WH-like_DNA-bd_sf"/>
</dbReference>
<dbReference type="PANTHER" id="PTHR30126">
    <property type="entry name" value="HTH-TYPE TRANSCRIPTIONAL REGULATOR"/>
    <property type="match status" value="1"/>
</dbReference>
<evidence type="ECO:0000259" key="6">
    <source>
        <dbReference type="PROSITE" id="PS50931"/>
    </source>
</evidence>
<dbReference type="Gene3D" id="3.40.190.10">
    <property type="entry name" value="Periplasmic binding protein-like II"/>
    <property type="match status" value="2"/>
</dbReference>
<dbReference type="InterPro" id="IPR005119">
    <property type="entry name" value="LysR_subst-bd"/>
</dbReference>
<evidence type="ECO:0000313" key="7">
    <source>
        <dbReference type="EMBL" id="MDN0087302.1"/>
    </source>
</evidence>
<dbReference type="AlphaFoldDB" id="A0AAW7K1H9"/>
<keyword evidence="4 7" id="KW-0238">DNA-binding</keyword>
<dbReference type="Proteomes" id="UP001167864">
    <property type="component" value="Unassembled WGS sequence"/>
</dbReference>
<evidence type="ECO:0000256" key="1">
    <source>
        <dbReference type="ARBA" id="ARBA00009437"/>
    </source>
</evidence>
<evidence type="ECO:0000256" key="3">
    <source>
        <dbReference type="ARBA" id="ARBA00023015"/>
    </source>
</evidence>
<dbReference type="InterPro" id="IPR036390">
    <property type="entry name" value="WH_DNA-bd_sf"/>
</dbReference>
<evidence type="ECO:0000256" key="5">
    <source>
        <dbReference type="ARBA" id="ARBA00023163"/>
    </source>
</evidence>
<dbReference type="Pfam" id="PF00126">
    <property type="entry name" value="HTH_1"/>
    <property type="match status" value="1"/>
</dbReference>
<dbReference type="FunFam" id="1.10.10.10:FF:000001">
    <property type="entry name" value="LysR family transcriptional regulator"/>
    <property type="match status" value="1"/>
</dbReference>
<evidence type="ECO:0000256" key="2">
    <source>
        <dbReference type="ARBA" id="ARBA00022491"/>
    </source>
</evidence>
<comment type="similarity">
    <text evidence="1">Belongs to the LysR transcriptional regulatory family.</text>
</comment>
<dbReference type="RefSeq" id="WP_289817824.1">
    <property type="nucleotide sequence ID" value="NZ_JAUEHU010000006.1"/>
</dbReference>
<keyword evidence="2" id="KW-0678">Repressor</keyword>
<dbReference type="InterPro" id="IPR000847">
    <property type="entry name" value="LysR_HTH_N"/>
</dbReference>
<dbReference type="SUPFAM" id="SSF53850">
    <property type="entry name" value="Periplasmic binding protein-like II"/>
    <property type="match status" value="1"/>
</dbReference>
<dbReference type="GO" id="GO:0003700">
    <property type="term" value="F:DNA-binding transcription factor activity"/>
    <property type="evidence" value="ECO:0007669"/>
    <property type="project" value="InterPro"/>
</dbReference>
<sequence>MWSEYSLEVVDAVARTGSFSAAAQELHRVPSAVSYTVRQLETWLAVPLFERRHRDVELTAAGALFIKEARTVIKKMIDTRRQCQQVANGWRGHLDIAIDIIVKPLRSRQLVLDFYRHFPDIELRVHFEVFNGVWDALADGRADVAIGATRAVPVGGRFTFRDMGFMSWHCVVSATHPLASQSGPLTDDQLRPYPSLCIEDTARNLPKRDTWTLDNQRRLVAPDWQTGIDCLCDGLCIGMVPAHRVEPLAKQGKLVIITLAQPLPDSPCCLSWEQSNHSPAMAWLLEYLGDTETLNAEWLRAGNGVENMREAVSTG</sequence>
<organism evidence="7 8">
    <name type="scientific">Yersinia nurmii</name>
    <dbReference type="NCBI Taxonomy" id="685706"/>
    <lineage>
        <taxon>Bacteria</taxon>
        <taxon>Pseudomonadati</taxon>
        <taxon>Pseudomonadota</taxon>
        <taxon>Gammaproteobacteria</taxon>
        <taxon>Enterobacterales</taxon>
        <taxon>Yersiniaceae</taxon>
        <taxon>Yersinia</taxon>
    </lineage>
</organism>
<evidence type="ECO:0000256" key="4">
    <source>
        <dbReference type="ARBA" id="ARBA00023125"/>
    </source>
</evidence>
<protein>
    <submittedName>
        <fullName evidence="7">DNA-binding transcriptional activator PunR</fullName>
    </submittedName>
</protein>
<reference evidence="7" key="1">
    <citation type="submission" date="2023-06" db="EMBL/GenBank/DDBJ databases">
        <authorList>
            <person name="Polev D.E."/>
            <person name="Saitova A.T."/>
            <person name="Bogumilchik E.A."/>
            <person name="Kokorina G.I."/>
            <person name="Voskresenskaia E.A."/>
        </authorList>
    </citation>
    <scope>NUCLEOTIDE SEQUENCE</scope>
    <source>
        <strain evidence="7">2145 StPb PI</strain>
    </source>
</reference>
<feature type="domain" description="HTH lysR-type" evidence="6">
    <location>
        <begin position="2"/>
        <end position="59"/>
    </location>
</feature>
<dbReference type="PROSITE" id="PS50931">
    <property type="entry name" value="HTH_LYSR"/>
    <property type="match status" value="1"/>
</dbReference>
<dbReference type="GO" id="GO:0000976">
    <property type="term" value="F:transcription cis-regulatory region binding"/>
    <property type="evidence" value="ECO:0007669"/>
    <property type="project" value="TreeGrafter"/>
</dbReference>
<accession>A0AAW7K1H9</accession>
<proteinExistence type="inferred from homology"/>
<gene>
    <name evidence="7" type="primary">punR</name>
    <name evidence="7" type="ORF">QVN42_07835</name>
</gene>
<keyword evidence="5" id="KW-0804">Transcription</keyword>